<dbReference type="InterPro" id="IPR050303">
    <property type="entry name" value="GatZ_KbaZ_carbometab"/>
</dbReference>
<dbReference type="Pfam" id="PF03609">
    <property type="entry name" value="EII-Sor"/>
    <property type="match status" value="1"/>
</dbReference>
<dbReference type="InterPro" id="IPR004700">
    <property type="entry name" value="PTS_IIC_man"/>
</dbReference>
<feature type="transmembrane region" description="Helical" evidence="9">
    <location>
        <begin position="93"/>
        <end position="115"/>
    </location>
</feature>
<keyword evidence="5" id="KW-0598">Phosphotransferase system</keyword>
<dbReference type="OrthoDB" id="9815089at2"/>
<name>A0A7Z0PEG1_9FUSO</name>
<accession>A0A7Z0PEG1</accession>
<keyword evidence="2" id="KW-0813">Transport</keyword>
<dbReference type="AlphaFoldDB" id="A0A7Z0PEG1"/>
<feature type="transmembrane region" description="Helical" evidence="9">
    <location>
        <begin position="178"/>
        <end position="198"/>
    </location>
</feature>
<reference evidence="10 11" key="1">
    <citation type="submission" date="2020-05" db="EMBL/GenBank/DDBJ databases">
        <title>Streptobacillus felis strain LHL191014123.</title>
        <authorList>
            <person name="Fawzy A."/>
            <person name="Rau J."/>
            <person name="Risse K."/>
            <person name="Schauerte N."/>
            <person name="Geiger C."/>
            <person name="Blom J."/>
            <person name="Imirzalioglu C."/>
            <person name="Falgenhauer J."/>
            <person name="Bach A."/>
            <person name="Herden C."/>
            <person name="Eisenberg T."/>
        </authorList>
    </citation>
    <scope>NUCLEOTIDE SEQUENCE [LARGE SCALE GENOMIC DNA]</scope>
    <source>
        <strain evidence="10 11">LHL191014123</strain>
    </source>
</reference>
<evidence type="ECO:0000256" key="9">
    <source>
        <dbReference type="SAM" id="Phobius"/>
    </source>
</evidence>
<comment type="caution">
    <text evidence="10">The sequence shown here is derived from an EMBL/GenBank/DDBJ whole genome shotgun (WGS) entry which is preliminary data.</text>
</comment>
<keyword evidence="7 9" id="KW-1133">Transmembrane helix</keyword>
<feature type="transmembrane region" description="Helical" evidence="9">
    <location>
        <begin position="69"/>
        <end position="87"/>
    </location>
</feature>
<dbReference type="Proteomes" id="UP000526184">
    <property type="component" value="Unassembled WGS sequence"/>
</dbReference>
<keyword evidence="6 9" id="KW-0812">Transmembrane</keyword>
<evidence type="ECO:0000256" key="8">
    <source>
        <dbReference type="ARBA" id="ARBA00023136"/>
    </source>
</evidence>
<dbReference type="GO" id="GO:0005886">
    <property type="term" value="C:plasma membrane"/>
    <property type="evidence" value="ECO:0007669"/>
    <property type="project" value="UniProtKB-SubCell"/>
</dbReference>
<dbReference type="GO" id="GO:0009401">
    <property type="term" value="P:phosphoenolpyruvate-dependent sugar phosphotransferase system"/>
    <property type="evidence" value="ECO:0007669"/>
    <property type="project" value="UniProtKB-KW"/>
</dbReference>
<feature type="transmembrane region" description="Helical" evidence="9">
    <location>
        <begin position="205"/>
        <end position="233"/>
    </location>
</feature>
<organism evidence="10 11">
    <name type="scientific">Streptobacillus felis</name>
    <dbReference type="NCBI Taxonomy" id="1384509"/>
    <lineage>
        <taxon>Bacteria</taxon>
        <taxon>Fusobacteriati</taxon>
        <taxon>Fusobacteriota</taxon>
        <taxon>Fusobacteriia</taxon>
        <taxon>Fusobacteriales</taxon>
        <taxon>Leptotrichiaceae</taxon>
        <taxon>Streptobacillus</taxon>
    </lineage>
</organism>
<evidence type="ECO:0000313" key="11">
    <source>
        <dbReference type="Proteomes" id="UP000526184"/>
    </source>
</evidence>
<dbReference type="InterPro" id="IPR047835">
    <property type="entry name" value="PTS_IIC_GalNAc_AgaW-like"/>
</dbReference>
<dbReference type="PROSITE" id="PS51106">
    <property type="entry name" value="PTS_EIIC_TYPE_4"/>
    <property type="match status" value="1"/>
</dbReference>
<keyword evidence="11" id="KW-1185">Reference proteome</keyword>
<comment type="subcellular location">
    <subcellularLocation>
        <location evidence="1">Cell membrane</location>
        <topology evidence="1">Multi-pass membrane protein</topology>
    </subcellularLocation>
</comment>
<evidence type="ECO:0000256" key="7">
    <source>
        <dbReference type="ARBA" id="ARBA00022989"/>
    </source>
</evidence>
<dbReference type="RefSeq" id="WP_067320545.1">
    <property type="nucleotide sequence ID" value="NZ_CBCRWS010000002.1"/>
</dbReference>
<feature type="transmembrane region" description="Helical" evidence="9">
    <location>
        <begin position="136"/>
        <end position="158"/>
    </location>
</feature>
<evidence type="ECO:0000256" key="4">
    <source>
        <dbReference type="ARBA" id="ARBA00022597"/>
    </source>
</evidence>
<evidence type="ECO:0000256" key="3">
    <source>
        <dbReference type="ARBA" id="ARBA00022475"/>
    </source>
</evidence>
<evidence type="ECO:0000256" key="5">
    <source>
        <dbReference type="ARBA" id="ARBA00022683"/>
    </source>
</evidence>
<feature type="transmembrane region" description="Helical" evidence="9">
    <location>
        <begin position="31"/>
        <end position="57"/>
    </location>
</feature>
<dbReference type="EMBL" id="JABMKT010000010">
    <property type="protein sequence ID" value="NYV27759.1"/>
    <property type="molecule type" value="Genomic_DNA"/>
</dbReference>
<dbReference type="PANTHER" id="PTHR32502">
    <property type="entry name" value="N-ACETYLGALACTOSAMINE PERMEASE II COMPONENT-RELATED"/>
    <property type="match status" value="1"/>
</dbReference>
<evidence type="ECO:0000256" key="6">
    <source>
        <dbReference type="ARBA" id="ARBA00022692"/>
    </source>
</evidence>
<protein>
    <submittedName>
        <fullName evidence="10">PTS sugar transporter subunit IIC</fullName>
    </submittedName>
</protein>
<dbReference type="PANTHER" id="PTHR32502:SF8">
    <property type="entry name" value="N-ACETYLGALACTOSAMINE PERMEASE IIC COMPONENT 1"/>
    <property type="match status" value="1"/>
</dbReference>
<keyword evidence="3" id="KW-1003">Cell membrane</keyword>
<dbReference type="NCBIfam" id="NF040757">
    <property type="entry name" value="AgaW"/>
    <property type="match status" value="1"/>
</dbReference>
<evidence type="ECO:0000313" key="10">
    <source>
        <dbReference type="EMBL" id="NYV27759.1"/>
    </source>
</evidence>
<keyword evidence="4 10" id="KW-0762">Sugar transport</keyword>
<evidence type="ECO:0000256" key="2">
    <source>
        <dbReference type="ARBA" id="ARBA00022448"/>
    </source>
</evidence>
<proteinExistence type="predicted"/>
<keyword evidence="8 9" id="KW-0472">Membrane</keyword>
<sequence>MLLKAILIAIWAGFAGIEQFDGLQTFHRPIFSGLIIGLILGDVKTGLMVGGSLELVWMGLVPLAGAQPPNIVVGGVFGVSLALLSGLQAQEAIGIVFPLAVIGQIIVTLMFSLYSGMMKLGDQAAEEANPEGVDRLVYIQLLIRFVLFGGVTFLFVYFGGDAVKTIIDLLPQKVVSGFGTAGGMMPAIGFALLLNIMLKKEYFGFLIVGFVLAAYLKLDLVAVTLVAIAMALYDYYSNSSKAVEVVRNEEEENGI</sequence>
<evidence type="ECO:0000256" key="1">
    <source>
        <dbReference type="ARBA" id="ARBA00004651"/>
    </source>
</evidence>
<gene>
    <name evidence="10" type="ORF">HP397_02810</name>
</gene>